<keyword evidence="2" id="KW-1185">Reference proteome</keyword>
<organism evidence="1 2">
    <name type="scientific">Chromohalobacter japonicus</name>
    <dbReference type="NCBI Taxonomy" id="223900"/>
    <lineage>
        <taxon>Bacteria</taxon>
        <taxon>Pseudomonadati</taxon>
        <taxon>Pseudomonadota</taxon>
        <taxon>Gammaproteobacteria</taxon>
        <taxon>Oceanospirillales</taxon>
        <taxon>Halomonadaceae</taxon>
        <taxon>Chromohalobacter</taxon>
    </lineage>
</organism>
<name>A0A1Q8TF85_9GAMM</name>
<protein>
    <submittedName>
        <fullName evidence="1">Uncharacterized protein</fullName>
    </submittedName>
</protein>
<evidence type="ECO:0000313" key="1">
    <source>
        <dbReference type="EMBL" id="OLO12340.1"/>
    </source>
</evidence>
<dbReference type="EMBL" id="MSDQ01000007">
    <property type="protein sequence ID" value="OLO12340.1"/>
    <property type="molecule type" value="Genomic_DNA"/>
</dbReference>
<proteinExistence type="predicted"/>
<dbReference type="Proteomes" id="UP000186806">
    <property type="component" value="Unassembled WGS sequence"/>
</dbReference>
<dbReference type="RefSeq" id="WP_075368532.1">
    <property type="nucleotide sequence ID" value="NZ_MSDQ01000007.1"/>
</dbReference>
<reference evidence="1 2" key="1">
    <citation type="submission" date="2016-12" db="EMBL/GenBank/DDBJ databases">
        <title>Draft genome sequences of strains Salinicola socius SMB35, Salinicola sp. MH3R3-1 and Chromohalobacter sp. SMB17 from the Verkhnekamsk potash mining region of Russia.</title>
        <authorList>
            <person name="Mavrodi D.V."/>
            <person name="Olsson B.E."/>
            <person name="Korsakova E.S."/>
            <person name="Pyankova A."/>
            <person name="Mavrodi O.V."/>
            <person name="Plotnikova E.G."/>
        </authorList>
    </citation>
    <scope>NUCLEOTIDE SEQUENCE [LARGE SCALE GENOMIC DNA]</scope>
    <source>
        <strain evidence="1 2">SMB17</strain>
    </source>
</reference>
<comment type="caution">
    <text evidence="1">The sequence shown here is derived from an EMBL/GenBank/DDBJ whole genome shotgun (WGS) entry which is preliminary data.</text>
</comment>
<evidence type="ECO:0000313" key="2">
    <source>
        <dbReference type="Proteomes" id="UP000186806"/>
    </source>
</evidence>
<sequence length="127" mass="13948">MSESKTLKVVVIVSPYQLVVNGGEDAGLKKGERVLVYGIGEMIKDPETGENLEQIEIVRGTGKIVHLQGKIATIESDMREERPVTIKRKSGLGAMASVFGETEETEINREDVPFDDPQVGDHIRIIS</sequence>
<dbReference type="AlphaFoldDB" id="A0A1Q8TF85"/>
<gene>
    <name evidence="1" type="ORF">BTW10_05440</name>
</gene>
<accession>A0A1Q8TF85</accession>